<dbReference type="AlphaFoldDB" id="A0A8B7PA78"/>
<dbReference type="KEGG" id="hazt:108678236"/>
<sequence>MLLLWFFLILETACSTTVPTSKILIRHPAYGSCLRTAVGVQFRSYRTGGVKFLRKVVSKTDFECMASVAVKFGTTDFSECSKLAASSGWNSFFFDDQSECWASYFSLAEATEVCTGEGVVVYFSSVKLSHFTVPSPTITEFSVTDSILGKSFTVNFRGPCSAYIK</sequence>
<feature type="signal peptide" evidence="1">
    <location>
        <begin position="1"/>
        <end position="15"/>
    </location>
</feature>
<evidence type="ECO:0000313" key="2">
    <source>
        <dbReference type="Proteomes" id="UP000694843"/>
    </source>
</evidence>
<dbReference type="RefSeq" id="XP_018022096.2">
    <property type="nucleotide sequence ID" value="XM_018166607.2"/>
</dbReference>
<gene>
    <name evidence="3" type="primary">LOC108678236</name>
</gene>
<organism evidence="2 3">
    <name type="scientific">Hyalella azteca</name>
    <name type="common">Amphipod</name>
    <dbReference type="NCBI Taxonomy" id="294128"/>
    <lineage>
        <taxon>Eukaryota</taxon>
        <taxon>Metazoa</taxon>
        <taxon>Ecdysozoa</taxon>
        <taxon>Arthropoda</taxon>
        <taxon>Crustacea</taxon>
        <taxon>Multicrustacea</taxon>
        <taxon>Malacostraca</taxon>
        <taxon>Eumalacostraca</taxon>
        <taxon>Peracarida</taxon>
        <taxon>Amphipoda</taxon>
        <taxon>Senticaudata</taxon>
        <taxon>Talitrida</taxon>
        <taxon>Talitroidea</taxon>
        <taxon>Hyalellidae</taxon>
        <taxon>Hyalella</taxon>
    </lineage>
</organism>
<dbReference type="Proteomes" id="UP000694843">
    <property type="component" value="Unplaced"/>
</dbReference>
<dbReference type="OrthoDB" id="6401938at2759"/>
<keyword evidence="1" id="KW-0732">Signal</keyword>
<protein>
    <submittedName>
        <fullName evidence="3">Uncharacterized protein LOC108678236</fullName>
    </submittedName>
</protein>
<proteinExistence type="predicted"/>
<dbReference type="GeneID" id="108678236"/>
<evidence type="ECO:0000313" key="3">
    <source>
        <dbReference type="RefSeq" id="XP_018022096.2"/>
    </source>
</evidence>
<evidence type="ECO:0000256" key="1">
    <source>
        <dbReference type="SAM" id="SignalP"/>
    </source>
</evidence>
<reference evidence="3" key="1">
    <citation type="submission" date="2025-08" db="UniProtKB">
        <authorList>
            <consortium name="RefSeq"/>
        </authorList>
    </citation>
    <scope>IDENTIFICATION</scope>
    <source>
        <tissue evidence="3">Whole organism</tissue>
    </source>
</reference>
<name>A0A8B7PA78_HYAAZ</name>
<keyword evidence="2" id="KW-1185">Reference proteome</keyword>
<feature type="chain" id="PRO_5037288163" evidence="1">
    <location>
        <begin position="16"/>
        <end position="165"/>
    </location>
</feature>
<accession>A0A8B7PA78</accession>